<dbReference type="EMBL" id="JAUSQZ010000001">
    <property type="protein sequence ID" value="MDP9826341.1"/>
    <property type="molecule type" value="Genomic_DNA"/>
</dbReference>
<keyword evidence="5 6" id="KW-0472">Membrane</keyword>
<sequence>MSLRSLRVAAAVEACSLALLLLNLATVHVAALASALGPVHGCAYLIGIVLTFALTRSAGIRVLSLIPAVGALLVLRRLRDSVSSIPRL</sequence>
<feature type="domain" description="DUF3817" evidence="7">
    <location>
        <begin position="3"/>
        <end position="66"/>
    </location>
</feature>
<dbReference type="InterPro" id="IPR023845">
    <property type="entry name" value="DUF3817_TM"/>
</dbReference>
<evidence type="ECO:0000256" key="4">
    <source>
        <dbReference type="ARBA" id="ARBA00022989"/>
    </source>
</evidence>
<keyword evidence="4 6" id="KW-1133">Transmembrane helix</keyword>
<comment type="caution">
    <text evidence="8">The sequence shown here is derived from an EMBL/GenBank/DDBJ whole genome shotgun (WGS) entry which is preliminary data.</text>
</comment>
<dbReference type="Pfam" id="PF12823">
    <property type="entry name" value="DUF3817"/>
    <property type="match status" value="1"/>
</dbReference>
<dbReference type="RefSeq" id="WP_307241045.1">
    <property type="nucleotide sequence ID" value="NZ_JAUSQZ010000001.1"/>
</dbReference>
<protein>
    <recommendedName>
        <fullName evidence="7">DUF3817 domain-containing protein</fullName>
    </recommendedName>
</protein>
<keyword evidence="9" id="KW-1185">Reference proteome</keyword>
<reference evidence="8 9" key="1">
    <citation type="submission" date="2023-07" db="EMBL/GenBank/DDBJ databases">
        <title>Sequencing the genomes of 1000 actinobacteria strains.</title>
        <authorList>
            <person name="Klenk H.-P."/>
        </authorList>
    </citation>
    <scope>NUCLEOTIDE SEQUENCE [LARGE SCALE GENOMIC DNA]</scope>
    <source>
        <strain evidence="8 9">DSM 44388</strain>
    </source>
</reference>
<evidence type="ECO:0000256" key="6">
    <source>
        <dbReference type="SAM" id="Phobius"/>
    </source>
</evidence>
<evidence type="ECO:0000313" key="8">
    <source>
        <dbReference type="EMBL" id="MDP9826341.1"/>
    </source>
</evidence>
<accession>A0ABT9P102</accession>
<evidence type="ECO:0000313" key="9">
    <source>
        <dbReference type="Proteomes" id="UP001235712"/>
    </source>
</evidence>
<evidence type="ECO:0000256" key="2">
    <source>
        <dbReference type="ARBA" id="ARBA00022475"/>
    </source>
</evidence>
<gene>
    <name evidence="8" type="ORF">J2S57_002090</name>
</gene>
<evidence type="ECO:0000259" key="7">
    <source>
        <dbReference type="Pfam" id="PF12823"/>
    </source>
</evidence>
<evidence type="ECO:0000256" key="3">
    <source>
        <dbReference type="ARBA" id="ARBA00022692"/>
    </source>
</evidence>
<dbReference type="Proteomes" id="UP001235712">
    <property type="component" value="Unassembled WGS sequence"/>
</dbReference>
<name>A0ABT9P102_9ACTN</name>
<proteinExistence type="predicted"/>
<organism evidence="8 9">
    <name type="scientific">Kineosporia succinea</name>
    <dbReference type="NCBI Taxonomy" id="84632"/>
    <lineage>
        <taxon>Bacteria</taxon>
        <taxon>Bacillati</taxon>
        <taxon>Actinomycetota</taxon>
        <taxon>Actinomycetes</taxon>
        <taxon>Kineosporiales</taxon>
        <taxon>Kineosporiaceae</taxon>
        <taxon>Kineosporia</taxon>
    </lineage>
</organism>
<keyword evidence="2" id="KW-1003">Cell membrane</keyword>
<comment type="subcellular location">
    <subcellularLocation>
        <location evidence="1">Cell membrane</location>
        <topology evidence="1">Multi-pass membrane protein</topology>
    </subcellularLocation>
</comment>
<keyword evidence="3 6" id="KW-0812">Transmembrane</keyword>
<feature type="transmembrane region" description="Helical" evidence="6">
    <location>
        <begin position="45"/>
        <end position="75"/>
    </location>
</feature>
<evidence type="ECO:0000256" key="5">
    <source>
        <dbReference type="ARBA" id="ARBA00023136"/>
    </source>
</evidence>
<evidence type="ECO:0000256" key="1">
    <source>
        <dbReference type="ARBA" id="ARBA00004651"/>
    </source>
</evidence>